<proteinExistence type="predicted"/>
<comment type="caution">
    <text evidence="1">The sequence shown here is derived from an EMBL/GenBank/DDBJ whole genome shotgun (WGS) entry which is preliminary data.</text>
</comment>
<protein>
    <recommendedName>
        <fullName evidence="2">4-hydroxy-3-methylbut-2-enyl diphosphate reductase</fullName>
    </recommendedName>
</protein>
<gene>
    <name evidence="1" type="ORF">LCGC14_3103220</name>
</gene>
<feature type="non-terminal residue" evidence="1">
    <location>
        <position position="24"/>
    </location>
</feature>
<dbReference type="EMBL" id="LAZR01066938">
    <property type="protein sequence ID" value="KKK52602.1"/>
    <property type="molecule type" value="Genomic_DNA"/>
</dbReference>
<evidence type="ECO:0008006" key="2">
    <source>
        <dbReference type="Google" id="ProtNLM"/>
    </source>
</evidence>
<organism evidence="1">
    <name type="scientific">marine sediment metagenome</name>
    <dbReference type="NCBI Taxonomy" id="412755"/>
    <lineage>
        <taxon>unclassified sequences</taxon>
        <taxon>metagenomes</taxon>
        <taxon>ecological metagenomes</taxon>
    </lineage>
</organism>
<accession>A0A0F8W731</accession>
<name>A0A0F8W731_9ZZZZ</name>
<dbReference type="AlphaFoldDB" id="A0A0F8W731"/>
<reference evidence="1" key="1">
    <citation type="journal article" date="2015" name="Nature">
        <title>Complex archaea that bridge the gap between prokaryotes and eukaryotes.</title>
        <authorList>
            <person name="Spang A."/>
            <person name="Saw J.H."/>
            <person name="Jorgensen S.L."/>
            <person name="Zaremba-Niedzwiedzka K."/>
            <person name="Martijn J."/>
            <person name="Lind A.E."/>
            <person name="van Eijk R."/>
            <person name="Schleper C."/>
            <person name="Guy L."/>
            <person name="Ettema T.J."/>
        </authorList>
    </citation>
    <scope>NUCLEOTIDE SEQUENCE</scope>
</reference>
<sequence length="24" mass="2615">MKEVLLVKPRGFCAGVVRAVDVVE</sequence>
<evidence type="ECO:0000313" key="1">
    <source>
        <dbReference type="EMBL" id="KKK52602.1"/>
    </source>
</evidence>